<keyword evidence="5" id="KW-0520">NAD</keyword>
<evidence type="ECO:0000313" key="8">
    <source>
        <dbReference type="EMBL" id="MEY1663149.1"/>
    </source>
</evidence>
<feature type="transmembrane region" description="Helical" evidence="5">
    <location>
        <begin position="446"/>
        <end position="469"/>
    </location>
</feature>
<evidence type="ECO:0000256" key="2">
    <source>
        <dbReference type="ARBA" id="ARBA00022692"/>
    </source>
</evidence>
<dbReference type="RefSeq" id="WP_369456421.1">
    <property type="nucleotide sequence ID" value="NZ_JBGCUO010000003.1"/>
</dbReference>
<feature type="transmembrane region" description="Helical" evidence="5">
    <location>
        <begin position="165"/>
        <end position="184"/>
    </location>
</feature>
<feature type="transmembrane region" description="Helical" evidence="5">
    <location>
        <begin position="325"/>
        <end position="350"/>
    </location>
</feature>
<proteinExistence type="inferred from homology"/>
<comment type="similarity">
    <text evidence="5">Belongs to the complex I subunit 2 family.</text>
</comment>
<dbReference type="NCBIfam" id="TIGR01770">
    <property type="entry name" value="NDH_I_N"/>
    <property type="match status" value="1"/>
</dbReference>
<comment type="function">
    <text evidence="5">NDH-1 shuttles electrons from NADH, via FMN and iron-sulfur (Fe-S) centers, to quinones in the respiratory chain. The immediate electron acceptor for the enzyme in this species is believed to be ubiquinone. Couples the redox reaction to proton translocation (for every two electrons transferred, four hydrogen ions are translocated across the cytoplasmic membrane), and thus conserves the redox energy in a proton gradient.</text>
</comment>
<dbReference type="EMBL" id="JBGCUO010000003">
    <property type="protein sequence ID" value="MEY1663149.1"/>
    <property type="molecule type" value="Genomic_DNA"/>
</dbReference>
<keyword evidence="2 5" id="KW-0812">Transmembrane</keyword>
<feature type="transmembrane region" description="Helical" evidence="5">
    <location>
        <begin position="370"/>
        <end position="393"/>
    </location>
</feature>
<keyword evidence="5" id="KW-1003">Cell membrane</keyword>
<dbReference type="PRINTS" id="PR01434">
    <property type="entry name" value="NADHDHGNASE5"/>
</dbReference>
<dbReference type="InterPro" id="IPR001750">
    <property type="entry name" value="ND/Mrp_TM"/>
</dbReference>
<sequence length="482" mass="52008">MNLTTEHFIALLPLLITAGTLMAAMLGIAWKRCHRMTFLITVVGLNLALLSLYPVLKVAPLEVTPLMTVDRLAVMMMALVLVAGLAVATLARAYLGHQEGEGYPANREEMYLLVLLSVAGALVLVSTRHLAGMFIGLELMSMPLYGMIGYAFFQRRSLEAALKYLVLSGAGSAALLFGTALLYAEAGSLAFSDLALLDGGSHFAQLALGLMVVGFAFKLSLAPFHLWTPDVYEGAPAPVATFLATVGKVAVFTVMLRLFMELPVVNEGWLKPMLMVLAGLSILVGNLLALQQSNIKRLLGYSSVAHFGYLLLVVFPGNVESVEAAVVYMATYLFTSVAVFGVVTLMSSPFGGRDSDALYEYRGLFWRRPWLTAVMTVGMLSLAGIPLTAGFIGKFYLIAVGVGAQLWWLIGLLIVGSAIGLYYYLRVMTTLFLLEGRMIRRQPPLNWEQQAGGIMLLLAAALVIVLGVYPQPLLVLAQAASL</sequence>
<feature type="transmembrane region" description="Helical" evidence="5">
    <location>
        <begin position="110"/>
        <end position="127"/>
    </location>
</feature>
<comment type="subunit">
    <text evidence="5">NDH-1 is composed of 14 different subunits. Subunits NuoA, H, J, K, L, M, N constitute the membrane sector of the complex.</text>
</comment>
<feature type="transmembrane region" description="Helical" evidence="5">
    <location>
        <begin position="239"/>
        <end position="260"/>
    </location>
</feature>
<keyword evidence="5" id="KW-0830">Ubiquinone</keyword>
<evidence type="ECO:0000256" key="1">
    <source>
        <dbReference type="ARBA" id="ARBA00004127"/>
    </source>
</evidence>
<evidence type="ECO:0000256" key="5">
    <source>
        <dbReference type="HAMAP-Rule" id="MF_00445"/>
    </source>
</evidence>
<name>A0ABV4AK00_9GAMM</name>
<keyword evidence="9" id="KW-1185">Reference proteome</keyword>
<keyword evidence="5" id="KW-0874">Quinone</keyword>
<comment type="catalytic activity">
    <reaction evidence="5">
        <text>a quinone + NADH + 5 H(+)(in) = a quinol + NAD(+) + 4 H(+)(out)</text>
        <dbReference type="Rhea" id="RHEA:57888"/>
        <dbReference type="ChEBI" id="CHEBI:15378"/>
        <dbReference type="ChEBI" id="CHEBI:24646"/>
        <dbReference type="ChEBI" id="CHEBI:57540"/>
        <dbReference type="ChEBI" id="CHEBI:57945"/>
        <dbReference type="ChEBI" id="CHEBI:132124"/>
    </reaction>
</comment>
<protein>
    <recommendedName>
        <fullName evidence="5">NADH-quinone oxidoreductase subunit N</fullName>
        <ecNumber evidence="5">7.1.1.-</ecNumber>
    </recommendedName>
    <alternativeName>
        <fullName evidence="5">NADH dehydrogenase I subunit N</fullName>
    </alternativeName>
    <alternativeName>
        <fullName evidence="5">NDH-1 subunit N</fullName>
    </alternativeName>
</protein>
<dbReference type="InterPro" id="IPR010096">
    <property type="entry name" value="NADH-Q_OxRdtase_suN/2"/>
</dbReference>
<feature type="transmembrane region" description="Helical" evidence="5">
    <location>
        <begin position="405"/>
        <end position="425"/>
    </location>
</feature>
<feature type="domain" description="NADH:quinone oxidoreductase/Mrp antiporter transmembrane" evidence="7">
    <location>
        <begin position="129"/>
        <end position="419"/>
    </location>
</feature>
<feature type="transmembrane region" description="Helical" evidence="5">
    <location>
        <begin position="298"/>
        <end position="319"/>
    </location>
</feature>
<gene>
    <name evidence="5 8" type="primary">nuoN</name>
    <name evidence="8" type="ORF">AB5I84_13380</name>
</gene>
<dbReference type="HAMAP" id="MF_00445">
    <property type="entry name" value="NDH1_NuoN_1"/>
    <property type="match status" value="1"/>
</dbReference>
<evidence type="ECO:0000256" key="4">
    <source>
        <dbReference type="ARBA" id="ARBA00023136"/>
    </source>
</evidence>
<evidence type="ECO:0000259" key="7">
    <source>
        <dbReference type="Pfam" id="PF00361"/>
    </source>
</evidence>
<dbReference type="PANTHER" id="PTHR22773">
    <property type="entry name" value="NADH DEHYDROGENASE"/>
    <property type="match status" value="1"/>
</dbReference>
<evidence type="ECO:0000256" key="6">
    <source>
        <dbReference type="RuleBase" id="RU000320"/>
    </source>
</evidence>
<organism evidence="8 9">
    <name type="scientific">Isoalcanivorax beigongshangi</name>
    <dbReference type="NCBI Taxonomy" id="3238810"/>
    <lineage>
        <taxon>Bacteria</taxon>
        <taxon>Pseudomonadati</taxon>
        <taxon>Pseudomonadota</taxon>
        <taxon>Gammaproteobacteria</taxon>
        <taxon>Oceanospirillales</taxon>
        <taxon>Alcanivoracaceae</taxon>
        <taxon>Isoalcanivorax</taxon>
    </lineage>
</organism>
<comment type="caution">
    <text evidence="8">The sequence shown here is derived from an EMBL/GenBank/DDBJ whole genome shotgun (WGS) entry which is preliminary data.</text>
</comment>
<dbReference type="NCBIfam" id="NF004439">
    <property type="entry name" value="PRK05777.1-1"/>
    <property type="match status" value="1"/>
</dbReference>
<feature type="transmembrane region" description="Helical" evidence="5">
    <location>
        <begin position="204"/>
        <end position="227"/>
    </location>
</feature>
<evidence type="ECO:0000313" key="9">
    <source>
        <dbReference type="Proteomes" id="UP001562065"/>
    </source>
</evidence>
<keyword evidence="4 5" id="KW-0472">Membrane</keyword>
<comment type="subcellular location">
    <subcellularLocation>
        <location evidence="5">Cell membrane</location>
        <topology evidence="5">Multi-pass membrane protein</topology>
    </subcellularLocation>
    <subcellularLocation>
        <location evidence="1">Endomembrane system</location>
        <topology evidence="1">Multi-pass membrane protein</topology>
    </subcellularLocation>
    <subcellularLocation>
        <location evidence="6">Membrane</location>
        <topology evidence="6">Multi-pass membrane protein</topology>
    </subcellularLocation>
</comment>
<keyword evidence="5" id="KW-0813">Transport</keyword>
<feature type="transmembrane region" description="Helical" evidence="5">
    <location>
        <begin position="72"/>
        <end position="90"/>
    </location>
</feature>
<reference evidence="8 9" key="1">
    <citation type="submission" date="2024-07" db="EMBL/GenBank/DDBJ databases">
        <authorList>
            <person name="Ren Q."/>
        </authorList>
    </citation>
    <scope>NUCLEOTIDE SEQUENCE [LARGE SCALE GENOMIC DNA]</scope>
    <source>
        <strain evidence="8 9">REN37</strain>
    </source>
</reference>
<feature type="transmembrane region" description="Helical" evidence="5">
    <location>
        <begin position="133"/>
        <end position="153"/>
    </location>
</feature>
<keyword evidence="5" id="KW-1278">Translocase</keyword>
<feature type="transmembrane region" description="Helical" evidence="5">
    <location>
        <begin position="6"/>
        <end position="30"/>
    </location>
</feature>
<evidence type="ECO:0000256" key="3">
    <source>
        <dbReference type="ARBA" id="ARBA00022989"/>
    </source>
</evidence>
<dbReference type="EC" id="7.1.1.-" evidence="5"/>
<dbReference type="Proteomes" id="UP001562065">
    <property type="component" value="Unassembled WGS sequence"/>
</dbReference>
<feature type="transmembrane region" description="Helical" evidence="5">
    <location>
        <begin position="37"/>
        <end position="56"/>
    </location>
</feature>
<accession>A0ABV4AK00</accession>
<feature type="transmembrane region" description="Helical" evidence="5">
    <location>
        <begin position="272"/>
        <end position="291"/>
    </location>
</feature>
<keyword evidence="3 5" id="KW-1133">Transmembrane helix</keyword>
<dbReference type="Pfam" id="PF00361">
    <property type="entry name" value="Proton_antipo_M"/>
    <property type="match status" value="1"/>
</dbReference>